<proteinExistence type="predicted"/>
<organism evidence="2 3">
    <name type="scientific">Plesiocystis pacifica SIR-1</name>
    <dbReference type="NCBI Taxonomy" id="391625"/>
    <lineage>
        <taxon>Bacteria</taxon>
        <taxon>Pseudomonadati</taxon>
        <taxon>Myxococcota</taxon>
        <taxon>Polyangia</taxon>
        <taxon>Nannocystales</taxon>
        <taxon>Nannocystaceae</taxon>
        <taxon>Plesiocystis</taxon>
    </lineage>
</organism>
<dbReference type="RefSeq" id="WP_006975235.1">
    <property type="nucleotide sequence ID" value="NZ_ABCS01000086.1"/>
</dbReference>
<evidence type="ECO:0000313" key="2">
    <source>
        <dbReference type="EMBL" id="EDM75607.1"/>
    </source>
</evidence>
<dbReference type="OrthoDB" id="5504055at2"/>
<sequence length="276" mass="30285">MSPEADPTMDHEAIIRVFSTVLRDPAVFEAVAADPDAGLAELGLDAATREAMLAHGPGRLFAYHRMVHSRLRRTVRKLIGPAAAVLGRERLHAEVDAWIDVEGPRSGIFRDVVGEFADWAVERWAADDALPPWLAPLAAHGALRWRLRNDPRVVEAPSEAKIDLERAVACNATASVQRYAWAVHRVPAEPGPEEAPEQREVAVAIFRDAKGKVRELELEPRLAAMLERLLAGQTLREALFGACEATGQALDDEILKETALALADWCERHLLLGGTE</sequence>
<dbReference type="InterPro" id="IPR054098">
    <property type="entry name" value="NGO1945-like_C"/>
</dbReference>
<dbReference type="Gene3D" id="3.90.930.50">
    <property type="match status" value="1"/>
</dbReference>
<evidence type="ECO:0000313" key="3">
    <source>
        <dbReference type="Proteomes" id="UP000005801"/>
    </source>
</evidence>
<keyword evidence="3" id="KW-1185">Reference proteome</keyword>
<gene>
    <name evidence="2" type="ORF">PPSIR1_00150</name>
</gene>
<dbReference type="eggNOG" id="COG3219">
    <property type="taxonomic scope" value="Bacteria"/>
</dbReference>
<protein>
    <recommendedName>
        <fullName evidence="1">NGO1945-like C-terminal domain-containing protein</fullName>
    </recommendedName>
</protein>
<name>A6GEU5_9BACT</name>
<feature type="domain" description="NGO1945-like C-terminal" evidence="1">
    <location>
        <begin position="172"/>
        <end position="266"/>
    </location>
</feature>
<dbReference type="InterPro" id="IPR044922">
    <property type="entry name" value="DUF2063_N_sf"/>
</dbReference>
<dbReference type="STRING" id="391625.PPSIR1_00150"/>
<reference evidence="2 3" key="1">
    <citation type="submission" date="2007-06" db="EMBL/GenBank/DDBJ databases">
        <authorList>
            <person name="Shimkets L."/>
            <person name="Ferriera S."/>
            <person name="Johnson J."/>
            <person name="Kravitz S."/>
            <person name="Beeson K."/>
            <person name="Sutton G."/>
            <person name="Rogers Y.-H."/>
            <person name="Friedman R."/>
            <person name="Frazier M."/>
            <person name="Venter J.C."/>
        </authorList>
    </citation>
    <scope>NUCLEOTIDE SEQUENCE [LARGE SCALE GENOMIC DNA]</scope>
    <source>
        <strain evidence="2 3">SIR-1</strain>
    </source>
</reference>
<dbReference type="Pfam" id="PF22106">
    <property type="entry name" value="NGO1945_C"/>
    <property type="match status" value="1"/>
</dbReference>
<dbReference type="Proteomes" id="UP000005801">
    <property type="component" value="Unassembled WGS sequence"/>
</dbReference>
<dbReference type="EMBL" id="ABCS01000086">
    <property type="protein sequence ID" value="EDM75607.1"/>
    <property type="molecule type" value="Genomic_DNA"/>
</dbReference>
<comment type="caution">
    <text evidence="2">The sequence shown here is derived from an EMBL/GenBank/DDBJ whole genome shotgun (WGS) entry which is preliminary data.</text>
</comment>
<accession>A6GEU5</accession>
<dbReference type="AlphaFoldDB" id="A6GEU5"/>
<dbReference type="Gene3D" id="1.10.150.690">
    <property type="entry name" value="DUF2063"/>
    <property type="match status" value="1"/>
</dbReference>
<evidence type="ECO:0000259" key="1">
    <source>
        <dbReference type="Pfam" id="PF22106"/>
    </source>
</evidence>